<name>A0A6J4HP51_9ACTN</name>
<organism evidence="2">
    <name type="scientific">uncultured Mycobacteriales bacterium</name>
    <dbReference type="NCBI Taxonomy" id="581187"/>
    <lineage>
        <taxon>Bacteria</taxon>
        <taxon>Bacillati</taxon>
        <taxon>Actinomycetota</taxon>
        <taxon>Actinomycetes</taxon>
        <taxon>Mycobacteriales</taxon>
        <taxon>environmental samples</taxon>
    </lineage>
</organism>
<protein>
    <submittedName>
        <fullName evidence="2">Uncharacterized protein</fullName>
    </submittedName>
</protein>
<feature type="region of interest" description="Disordered" evidence="1">
    <location>
        <begin position="1"/>
        <end position="45"/>
    </location>
</feature>
<sequence>MGGRGLGGPGRFRSGSRTVHVAGDTPRAAEAREALSGAPVPVPGC</sequence>
<dbReference type="AlphaFoldDB" id="A0A6J4HP51"/>
<accession>A0A6J4HP51</accession>
<evidence type="ECO:0000256" key="1">
    <source>
        <dbReference type="SAM" id="MobiDB-lite"/>
    </source>
</evidence>
<evidence type="ECO:0000313" key="2">
    <source>
        <dbReference type="EMBL" id="CAA9228896.1"/>
    </source>
</evidence>
<reference evidence="2" key="1">
    <citation type="submission" date="2020-02" db="EMBL/GenBank/DDBJ databases">
        <authorList>
            <person name="Meier V. D."/>
        </authorList>
    </citation>
    <scope>NUCLEOTIDE SEQUENCE</scope>
    <source>
        <strain evidence="2">AVDCRST_MAG41</strain>
    </source>
</reference>
<dbReference type="EMBL" id="CADCTP010000087">
    <property type="protein sequence ID" value="CAA9228896.1"/>
    <property type="molecule type" value="Genomic_DNA"/>
</dbReference>
<feature type="compositionally biased region" description="Gly residues" evidence="1">
    <location>
        <begin position="1"/>
        <end position="10"/>
    </location>
</feature>
<gene>
    <name evidence="2" type="ORF">AVDCRST_MAG41-827</name>
</gene>
<proteinExistence type="predicted"/>